<organism evidence="2 3">
    <name type="scientific">Streptomyces bauhiniae</name>
    <dbReference type="NCBI Taxonomy" id="2340725"/>
    <lineage>
        <taxon>Bacteria</taxon>
        <taxon>Bacillati</taxon>
        <taxon>Actinomycetota</taxon>
        <taxon>Actinomycetes</taxon>
        <taxon>Kitasatosporales</taxon>
        <taxon>Streptomycetaceae</taxon>
        <taxon>Streptomyces</taxon>
    </lineage>
</organism>
<dbReference type="SUPFAM" id="SSF48371">
    <property type="entry name" value="ARM repeat"/>
    <property type="match status" value="1"/>
</dbReference>
<evidence type="ECO:0000256" key="1">
    <source>
        <dbReference type="SAM" id="MobiDB-lite"/>
    </source>
</evidence>
<dbReference type="RefSeq" id="WP_135786403.1">
    <property type="nucleotide sequence ID" value="NZ_SRRT01000004.1"/>
</dbReference>
<reference evidence="2 3" key="1">
    <citation type="submission" date="2019-04" db="EMBL/GenBank/DDBJ databases">
        <title>Streptomyces sp. nov. Bv016 isolated from bark of Buahinia variegata.</title>
        <authorList>
            <person name="Kanchanasin P."/>
            <person name="Tanasupawat S."/>
            <person name="Yuki M."/>
            <person name="Kudo T."/>
        </authorList>
    </citation>
    <scope>NUCLEOTIDE SEQUENCE [LARGE SCALE GENOMIC DNA]</scope>
    <source>
        <strain evidence="2 3">Bv016</strain>
    </source>
</reference>
<dbReference type="Proteomes" id="UP000298159">
    <property type="component" value="Unassembled WGS sequence"/>
</dbReference>
<name>A0A4Z1D5C3_9ACTN</name>
<dbReference type="GeneID" id="95449150"/>
<comment type="caution">
    <text evidence="2">The sequence shown here is derived from an EMBL/GenBank/DDBJ whole genome shotgun (WGS) entry which is preliminary data.</text>
</comment>
<evidence type="ECO:0000313" key="3">
    <source>
        <dbReference type="Proteomes" id="UP000298159"/>
    </source>
</evidence>
<accession>A0A4Z1D5C3</accession>
<dbReference type="InterPro" id="IPR016024">
    <property type="entry name" value="ARM-type_fold"/>
</dbReference>
<protein>
    <submittedName>
        <fullName evidence="2">Uncharacterized protein</fullName>
    </submittedName>
</protein>
<evidence type="ECO:0000313" key="2">
    <source>
        <dbReference type="EMBL" id="TGN76724.1"/>
    </source>
</evidence>
<dbReference type="AlphaFoldDB" id="A0A4Z1D5C3"/>
<feature type="region of interest" description="Disordered" evidence="1">
    <location>
        <begin position="252"/>
        <end position="272"/>
    </location>
</feature>
<dbReference type="EMBL" id="SRRT01000004">
    <property type="protein sequence ID" value="TGN76724.1"/>
    <property type="molecule type" value="Genomic_DNA"/>
</dbReference>
<proteinExistence type="predicted"/>
<keyword evidence="3" id="KW-1185">Reference proteome</keyword>
<sequence>MALRIGSFAVQWAVRQRRQEPLRRLAESWKGQALWPTLVDIVDSASVHAASASYIHEMLLQWARSSVTAQRLAAVEVCSREFGRQYTVKALRRLRHAAADQDPDVRRALQRAVHELWSEPTARSTLFSYVVTWCGDDATRQAGRETFRALASATDDTASALPVLLTRDGDSGFTPSTTDLTTGWRAVLHGALGLESDDADAAAVRLWLDATRHYPGLLDEVLTILSTAVQDETATSRESPRDRLRAIVRTWAQDPDAGPPPNGFGTPSDAPDRTEVYTKLTQLLDDGLVASFHRKVSESGEVRIPA</sequence>
<gene>
    <name evidence="2" type="ORF">E5083_16225</name>
</gene>